<dbReference type="InterPro" id="IPR050679">
    <property type="entry name" value="Bact_HTH_transcr_reg"/>
</dbReference>
<proteinExistence type="predicted"/>
<keyword evidence="2" id="KW-0238">DNA-binding</keyword>
<dbReference type="RefSeq" id="WP_023050451.1">
    <property type="nucleotide sequence ID" value="NZ_CP173065.2"/>
</dbReference>
<dbReference type="FunFam" id="1.10.10.10:FF:000079">
    <property type="entry name" value="GntR family transcriptional regulator"/>
    <property type="match status" value="1"/>
</dbReference>
<dbReference type="PANTHER" id="PTHR44846">
    <property type="entry name" value="MANNOSYL-D-GLYCERATE TRANSPORT/METABOLISM SYSTEM REPRESSOR MNGR-RELATED"/>
    <property type="match status" value="1"/>
</dbReference>
<dbReference type="GO" id="GO:0045892">
    <property type="term" value="P:negative regulation of DNA-templated transcription"/>
    <property type="evidence" value="ECO:0007669"/>
    <property type="project" value="TreeGrafter"/>
</dbReference>
<protein>
    <recommendedName>
        <fullName evidence="4">HTH gntR-type domain-containing protein</fullName>
    </recommendedName>
</protein>
<evidence type="ECO:0000313" key="5">
    <source>
        <dbReference type="EMBL" id="ERT69172.1"/>
    </source>
</evidence>
<dbReference type="GO" id="GO:0003677">
    <property type="term" value="F:DNA binding"/>
    <property type="evidence" value="ECO:0007669"/>
    <property type="project" value="UniProtKB-KW"/>
</dbReference>
<accession>U7VBV4</accession>
<dbReference type="eggNOG" id="COG2188">
    <property type="taxonomic scope" value="Bacteria"/>
</dbReference>
<evidence type="ECO:0000256" key="1">
    <source>
        <dbReference type="ARBA" id="ARBA00023015"/>
    </source>
</evidence>
<dbReference type="InterPro" id="IPR036388">
    <property type="entry name" value="WH-like_DNA-bd_sf"/>
</dbReference>
<dbReference type="InterPro" id="IPR028978">
    <property type="entry name" value="Chorismate_lyase_/UTRA_dom_sf"/>
</dbReference>
<reference evidence="5 6" key="1">
    <citation type="submission" date="2013-08" db="EMBL/GenBank/DDBJ databases">
        <authorList>
            <person name="Weinstock G."/>
            <person name="Sodergren E."/>
            <person name="Wylie T."/>
            <person name="Fulton L."/>
            <person name="Fulton R."/>
            <person name="Fronick C."/>
            <person name="O'Laughlin M."/>
            <person name="Godfrey J."/>
            <person name="Miner T."/>
            <person name="Herter B."/>
            <person name="Appelbaum E."/>
            <person name="Cordes M."/>
            <person name="Lek S."/>
            <person name="Wollam A."/>
            <person name="Pepin K.H."/>
            <person name="Palsikar V.B."/>
            <person name="Mitreva M."/>
            <person name="Wilson R.K."/>
        </authorList>
    </citation>
    <scope>NUCLEOTIDE SEQUENCE [LARGE SCALE GENOMIC DNA]</scope>
    <source>
        <strain evidence="5 6">ATCC BAA-474</strain>
    </source>
</reference>
<dbReference type="Proteomes" id="UP000017081">
    <property type="component" value="Unassembled WGS sequence"/>
</dbReference>
<dbReference type="PROSITE" id="PS50949">
    <property type="entry name" value="HTH_GNTR"/>
    <property type="match status" value="1"/>
</dbReference>
<evidence type="ECO:0000259" key="4">
    <source>
        <dbReference type="PROSITE" id="PS50949"/>
    </source>
</evidence>
<dbReference type="HOGENOM" id="CLU_063236_8_2_0"/>
<dbReference type="InterPro" id="IPR000524">
    <property type="entry name" value="Tscrpt_reg_HTH_GntR"/>
</dbReference>
<gene>
    <name evidence="5" type="ORF">HMPREF0202_00906</name>
</gene>
<dbReference type="Pfam" id="PF07702">
    <property type="entry name" value="UTRA"/>
    <property type="match status" value="1"/>
</dbReference>
<dbReference type="Gene3D" id="3.40.1410.10">
    <property type="entry name" value="Chorismate lyase-like"/>
    <property type="match status" value="1"/>
</dbReference>
<keyword evidence="1" id="KW-0805">Transcription regulation</keyword>
<dbReference type="Gene3D" id="1.10.10.10">
    <property type="entry name" value="Winged helix-like DNA-binding domain superfamily/Winged helix DNA-binding domain"/>
    <property type="match status" value="1"/>
</dbReference>
<dbReference type="SUPFAM" id="SSF46785">
    <property type="entry name" value="Winged helix' DNA-binding domain"/>
    <property type="match status" value="1"/>
</dbReference>
<dbReference type="Pfam" id="PF00392">
    <property type="entry name" value="GntR"/>
    <property type="match status" value="1"/>
</dbReference>
<dbReference type="SMART" id="SM00866">
    <property type="entry name" value="UTRA"/>
    <property type="match status" value="1"/>
</dbReference>
<evidence type="ECO:0000313" key="6">
    <source>
        <dbReference type="Proteomes" id="UP000017081"/>
    </source>
</evidence>
<name>U7VBV4_9FUSO</name>
<feature type="domain" description="HTH gntR-type" evidence="4">
    <location>
        <begin position="8"/>
        <end position="76"/>
    </location>
</feature>
<evidence type="ECO:0000256" key="3">
    <source>
        <dbReference type="ARBA" id="ARBA00023163"/>
    </source>
</evidence>
<dbReference type="AlphaFoldDB" id="U7VBV4"/>
<keyword evidence="6" id="KW-1185">Reference proteome</keyword>
<dbReference type="InterPro" id="IPR011663">
    <property type="entry name" value="UTRA"/>
</dbReference>
<dbReference type="SMART" id="SM00345">
    <property type="entry name" value="HTH_GNTR"/>
    <property type="match status" value="1"/>
</dbReference>
<dbReference type="PANTHER" id="PTHR44846:SF1">
    <property type="entry name" value="MANNOSYL-D-GLYCERATE TRANSPORT_METABOLISM SYSTEM REPRESSOR MNGR-RELATED"/>
    <property type="match status" value="1"/>
</dbReference>
<keyword evidence="3" id="KW-0804">Transcription</keyword>
<comment type="caution">
    <text evidence="5">The sequence shown here is derived from an EMBL/GenBank/DDBJ whole genome shotgun (WGS) entry which is preliminary data.</text>
</comment>
<dbReference type="STRING" id="1319815.HMPREF0202_00906"/>
<dbReference type="SUPFAM" id="SSF64288">
    <property type="entry name" value="Chorismate lyase-like"/>
    <property type="match status" value="1"/>
</dbReference>
<dbReference type="GO" id="GO:0003700">
    <property type="term" value="F:DNA-binding transcription factor activity"/>
    <property type="evidence" value="ECO:0007669"/>
    <property type="project" value="InterPro"/>
</dbReference>
<evidence type="ECO:0000256" key="2">
    <source>
        <dbReference type="ARBA" id="ARBA00023125"/>
    </source>
</evidence>
<dbReference type="PRINTS" id="PR00035">
    <property type="entry name" value="HTHGNTR"/>
</dbReference>
<dbReference type="InterPro" id="IPR036390">
    <property type="entry name" value="WH_DNA-bd_sf"/>
</dbReference>
<dbReference type="CDD" id="cd07377">
    <property type="entry name" value="WHTH_GntR"/>
    <property type="match status" value="1"/>
</dbReference>
<organism evidence="5 6">
    <name type="scientific">Cetobacterium somerae ATCC BAA-474</name>
    <dbReference type="NCBI Taxonomy" id="1319815"/>
    <lineage>
        <taxon>Bacteria</taxon>
        <taxon>Fusobacteriati</taxon>
        <taxon>Fusobacteriota</taxon>
        <taxon>Fusobacteriia</taxon>
        <taxon>Fusobacteriales</taxon>
        <taxon>Fusobacteriaceae</taxon>
        <taxon>Cetobacterium</taxon>
    </lineage>
</organism>
<sequence length="242" mass="27675">MIDKNSHIPIYAQLENILLEMIESGDLKPGDMIPSENELSKKYSISRMTAKKAIDSLTIKGLVERTQGKGTYVCSIEKKIELPINRLRGFTQKVCEMGLTPENKVLAFEKMPCPKNICKILGIKEGESIWRMERVRQIDEVPAVFEESYISVKLLPNLKEKNLLKSKFDYIKSLGLEIGNSEREISAEIPSDYVASALKLKRNEPILLAENITYLKKGTVLEYSKIYYNQKKYKFKFIAEGN</sequence>
<dbReference type="EMBL" id="AXZF01000033">
    <property type="protein sequence ID" value="ERT69172.1"/>
    <property type="molecule type" value="Genomic_DNA"/>
</dbReference>